<gene>
    <name evidence="1" type="ORF">B9G98_03373</name>
</gene>
<comment type="caution">
    <text evidence="1">The sequence shown here is derived from an EMBL/GenBank/DDBJ whole genome shotgun (WGS) entry which is preliminary data.</text>
</comment>
<dbReference type="RefSeq" id="XP_024665698.1">
    <property type="nucleotide sequence ID" value="XM_024809930.1"/>
</dbReference>
<sequence length="86" mass="9863">MSISPDRVNCAICEWAGDYSAISHNDTDAPASALYWHHFASESHINNYEVWCVYREEQNIPHDYVADWLDQTRLADIHDSALVHSS</sequence>
<dbReference type="EMBL" id="NDIQ01000022">
    <property type="protein sequence ID" value="PRT55753.1"/>
    <property type="molecule type" value="Genomic_DNA"/>
</dbReference>
<organism evidence="1 2">
    <name type="scientific">Wickerhamiella sorbophila</name>
    <dbReference type="NCBI Taxonomy" id="45607"/>
    <lineage>
        <taxon>Eukaryota</taxon>
        <taxon>Fungi</taxon>
        <taxon>Dikarya</taxon>
        <taxon>Ascomycota</taxon>
        <taxon>Saccharomycotina</taxon>
        <taxon>Dipodascomycetes</taxon>
        <taxon>Dipodascales</taxon>
        <taxon>Trichomonascaceae</taxon>
        <taxon>Wickerhamiella</taxon>
    </lineage>
</organism>
<evidence type="ECO:0000313" key="2">
    <source>
        <dbReference type="Proteomes" id="UP000238350"/>
    </source>
</evidence>
<accession>A0A2T0FL84</accession>
<keyword evidence="2" id="KW-1185">Reference proteome</keyword>
<dbReference type="GeneID" id="36517121"/>
<dbReference type="Proteomes" id="UP000238350">
    <property type="component" value="Unassembled WGS sequence"/>
</dbReference>
<evidence type="ECO:0000313" key="1">
    <source>
        <dbReference type="EMBL" id="PRT55753.1"/>
    </source>
</evidence>
<reference evidence="1 2" key="1">
    <citation type="submission" date="2017-04" db="EMBL/GenBank/DDBJ databases">
        <title>Genome sequencing of [Candida] sorbophila.</title>
        <authorList>
            <person name="Ahn J.O."/>
        </authorList>
    </citation>
    <scope>NUCLEOTIDE SEQUENCE [LARGE SCALE GENOMIC DNA]</scope>
    <source>
        <strain evidence="1 2">DS02</strain>
    </source>
</reference>
<proteinExistence type="predicted"/>
<protein>
    <submittedName>
        <fullName evidence="1">Uncharacterized protein</fullName>
    </submittedName>
</protein>
<name>A0A2T0FL84_9ASCO</name>
<dbReference type="AlphaFoldDB" id="A0A2T0FL84"/>